<proteinExistence type="predicted"/>
<keyword evidence="2" id="KW-1185">Reference proteome</keyword>
<evidence type="ECO:0000313" key="2">
    <source>
        <dbReference type="Proteomes" id="UP001597472"/>
    </source>
</evidence>
<organism evidence="1 2">
    <name type="scientific">Bizionia sediminis</name>
    <dbReference type="NCBI Taxonomy" id="1737064"/>
    <lineage>
        <taxon>Bacteria</taxon>
        <taxon>Pseudomonadati</taxon>
        <taxon>Bacteroidota</taxon>
        <taxon>Flavobacteriia</taxon>
        <taxon>Flavobacteriales</taxon>
        <taxon>Flavobacteriaceae</taxon>
        <taxon>Bizionia</taxon>
    </lineage>
</organism>
<dbReference type="Proteomes" id="UP001597472">
    <property type="component" value="Unassembled WGS sequence"/>
</dbReference>
<gene>
    <name evidence="1" type="ORF">ACFSQP_01390</name>
</gene>
<dbReference type="PROSITE" id="PS51257">
    <property type="entry name" value="PROKAR_LIPOPROTEIN"/>
    <property type="match status" value="1"/>
</dbReference>
<accession>A0ABW5KQ87</accession>
<reference evidence="2" key="1">
    <citation type="journal article" date="2019" name="Int. J. Syst. Evol. Microbiol.">
        <title>The Global Catalogue of Microorganisms (GCM) 10K type strain sequencing project: providing services to taxonomists for standard genome sequencing and annotation.</title>
        <authorList>
            <consortium name="The Broad Institute Genomics Platform"/>
            <consortium name="The Broad Institute Genome Sequencing Center for Infectious Disease"/>
            <person name="Wu L."/>
            <person name="Ma J."/>
        </authorList>
    </citation>
    <scope>NUCLEOTIDE SEQUENCE [LARGE SCALE GENOMIC DNA]</scope>
    <source>
        <strain evidence="2">KCTC 42587</strain>
    </source>
</reference>
<protein>
    <recommendedName>
        <fullName evidence="3">Lipocalin-like domain-containing protein</fullName>
    </recommendedName>
</protein>
<dbReference type="EMBL" id="JBHULS010000001">
    <property type="protein sequence ID" value="MFD2550458.1"/>
    <property type="molecule type" value="Genomic_DNA"/>
</dbReference>
<dbReference type="RefSeq" id="WP_376891244.1">
    <property type="nucleotide sequence ID" value="NZ_JBHULS010000001.1"/>
</dbReference>
<comment type="caution">
    <text evidence="1">The sequence shown here is derived from an EMBL/GenBank/DDBJ whole genome shotgun (WGS) entry which is preliminary data.</text>
</comment>
<name>A0ABW5KQ87_9FLAO</name>
<sequence length="140" mass="16292">MKTNATLLILATCLLFSCAKNPESYLEHLEGYWEIDEVTLKNGSTKKYKYNDTIDFISLEDSLTGVRKKLKPNFMGTFETSKSSETFQIKIENDSVNMYYNTPFDSWKETVLFANKNQLKVINKNDAVFLYKRYIPLDIN</sequence>
<evidence type="ECO:0000313" key="1">
    <source>
        <dbReference type="EMBL" id="MFD2550458.1"/>
    </source>
</evidence>
<evidence type="ECO:0008006" key="3">
    <source>
        <dbReference type="Google" id="ProtNLM"/>
    </source>
</evidence>